<dbReference type="Gene3D" id="3.10.129.10">
    <property type="entry name" value="Hotdog Thioesterase"/>
    <property type="match status" value="1"/>
</dbReference>
<dbReference type="SUPFAM" id="SSF54637">
    <property type="entry name" value="Thioesterase/thiol ester dehydrase-isomerase"/>
    <property type="match status" value="1"/>
</dbReference>
<gene>
    <name evidence="2" type="ORF">S03H2_54539</name>
</gene>
<dbReference type="Pfam" id="PF13452">
    <property type="entry name" value="FAS1_DH_region"/>
    <property type="match status" value="1"/>
</dbReference>
<dbReference type="CDD" id="cd03441">
    <property type="entry name" value="R_hydratase_like"/>
    <property type="match status" value="1"/>
</dbReference>
<feature type="non-terminal residue" evidence="2">
    <location>
        <position position="1"/>
    </location>
</feature>
<organism evidence="2">
    <name type="scientific">marine sediment metagenome</name>
    <dbReference type="NCBI Taxonomy" id="412755"/>
    <lineage>
        <taxon>unclassified sequences</taxon>
        <taxon>metagenomes</taxon>
        <taxon>ecological metagenomes</taxon>
    </lineage>
</organism>
<comment type="caution">
    <text evidence="2">The sequence shown here is derived from an EMBL/GenBank/DDBJ whole genome shotgun (WGS) entry which is preliminary data.</text>
</comment>
<name>X1IN35_9ZZZZ</name>
<dbReference type="EMBL" id="BARU01034777">
    <property type="protein sequence ID" value="GAH67509.1"/>
    <property type="molecule type" value="Genomic_DNA"/>
</dbReference>
<protein>
    <recommendedName>
        <fullName evidence="1">FAS1-like dehydratase domain-containing protein</fullName>
    </recommendedName>
</protein>
<dbReference type="InterPro" id="IPR039569">
    <property type="entry name" value="FAS1-like_DH_region"/>
</dbReference>
<dbReference type="InterPro" id="IPR029069">
    <property type="entry name" value="HotDog_dom_sf"/>
</dbReference>
<evidence type="ECO:0000259" key="1">
    <source>
        <dbReference type="Pfam" id="PF13452"/>
    </source>
</evidence>
<accession>X1IN35</accession>
<dbReference type="AlphaFoldDB" id="X1IN35"/>
<evidence type="ECO:0000313" key="2">
    <source>
        <dbReference type="EMBL" id="GAH67509.1"/>
    </source>
</evidence>
<sequence>GWEPQEYPIEREMVRRFTRAVGDTNPKWRDGMIAPPTFVLAIGFEQFVDDLLAMVSFNAVLMAGTELECYRPIKTGDIITAVFAISNLREREGEAGRMAFLTFESTCKNQKQELVVKCRQMVIGY</sequence>
<reference evidence="2" key="1">
    <citation type="journal article" date="2014" name="Front. Microbiol.">
        <title>High frequency of phylogenetically diverse reductive dehalogenase-homologous genes in deep subseafloor sedimentary metagenomes.</title>
        <authorList>
            <person name="Kawai M."/>
            <person name="Futagami T."/>
            <person name="Toyoda A."/>
            <person name="Takaki Y."/>
            <person name="Nishi S."/>
            <person name="Hori S."/>
            <person name="Arai W."/>
            <person name="Tsubouchi T."/>
            <person name="Morono Y."/>
            <person name="Uchiyama I."/>
            <person name="Ito T."/>
            <person name="Fujiyama A."/>
            <person name="Inagaki F."/>
            <person name="Takami H."/>
        </authorList>
    </citation>
    <scope>NUCLEOTIDE SEQUENCE</scope>
    <source>
        <strain evidence="2">Expedition CK06-06</strain>
    </source>
</reference>
<feature type="domain" description="FAS1-like dehydratase" evidence="1">
    <location>
        <begin position="3"/>
        <end position="117"/>
    </location>
</feature>
<proteinExistence type="predicted"/>